<evidence type="ECO:0000313" key="3">
    <source>
        <dbReference type="Proteomes" id="UP001222087"/>
    </source>
</evidence>
<name>A0ABY8ARS4_9GAMM</name>
<dbReference type="Pfam" id="PF02661">
    <property type="entry name" value="Fic"/>
    <property type="match status" value="1"/>
</dbReference>
<dbReference type="Gene3D" id="1.10.3290.10">
    <property type="entry name" value="Fido-like domain"/>
    <property type="match status" value="1"/>
</dbReference>
<protein>
    <submittedName>
        <fullName evidence="2">Fic family protein</fullName>
    </submittedName>
</protein>
<dbReference type="PROSITE" id="PS51459">
    <property type="entry name" value="FIDO"/>
    <property type="match status" value="1"/>
</dbReference>
<reference evidence="2 3" key="1">
    <citation type="submission" date="2023-02" db="EMBL/GenBank/DDBJ databases">
        <title>Genome Sequence of L. cardiaca H63T.</title>
        <authorList>
            <person name="Lopez A.E."/>
            <person name="Cianciotto N.P."/>
        </authorList>
    </citation>
    <scope>NUCLEOTIDE SEQUENCE [LARGE SCALE GENOMIC DNA]</scope>
    <source>
        <strain evidence="2 3">H63</strain>
    </source>
</reference>
<proteinExistence type="predicted"/>
<feature type="domain" description="Fido" evidence="1">
    <location>
        <begin position="187"/>
        <end position="326"/>
    </location>
</feature>
<organism evidence="2 3">
    <name type="scientific">Legionella cardiaca</name>
    <dbReference type="NCBI Taxonomy" id="1071983"/>
    <lineage>
        <taxon>Bacteria</taxon>
        <taxon>Pseudomonadati</taxon>
        <taxon>Pseudomonadota</taxon>
        <taxon>Gammaproteobacteria</taxon>
        <taxon>Legionellales</taxon>
        <taxon>Legionellaceae</taxon>
        <taxon>Legionella</taxon>
    </lineage>
</organism>
<dbReference type="SUPFAM" id="SSF140931">
    <property type="entry name" value="Fic-like"/>
    <property type="match status" value="1"/>
</dbReference>
<evidence type="ECO:0000313" key="2">
    <source>
        <dbReference type="EMBL" id="WED42911.1"/>
    </source>
</evidence>
<accession>A0ABY8ARS4</accession>
<dbReference type="EMBL" id="CP119078">
    <property type="protein sequence ID" value="WED42911.1"/>
    <property type="molecule type" value="Genomic_DNA"/>
</dbReference>
<gene>
    <name evidence="2" type="ORF">PXX05_13565</name>
</gene>
<sequence length="526" mass="58773">MYVLSDLTEFNHALIYAFEPESSPRRLMGSETFIDALLPEAGQHEDMLAAYLYAQNTILPFIRENGWKKVDEKLFLEWINTLHGFIGNTLLSTHGRKAGQYTEELVLRWHKGSQLSTEFILFLSDSHTIKNKNKFILHLVELGLDKDDASSFLNLLLAIKTNKSLKPHPSQLPFIDPQSPFISGILTLQKLAVAYHGNQLKAKEKACVDRVVKICRMPIELPAAMDSFAKETLQGLRELGDRQERDLAEVAAFLGRAFYNFTDIHPFGNANGRTGTCLINIFLRSFDLPSILLRHPGEKENANSNYAKAIAELDHSLQPLNELILHRILVAQKETFADEQLKQIISLRVALSTVLQRIHKKHPSFDLESLRDKISPSILLAANFSEDMNATSLLLLTSLLAIADEEEKRLDATKIKPLLPPVMNIEEKQNLLQALEKLTGQTGWAISNGTGLAAWIKQATAEQAEQTFKTLESLDLGTVTILDIKTGDGQVQSVVQCKNVNVKKLLALAEKTPTLDTASSNVHELT</sequence>
<keyword evidence="3" id="KW-1185">Reference proteome</keyword>
<dbReference type="InterPro" id="IPR036597">
    <property type="entry name" value="Fido-like_dom_sf"/>
</dbReference>
<dbReference type="RefSeq" id="WP_275088727.1">
    <property type="nucleotide sequence ID" value="NZ_CP119078.1"/>
</dbReference>
<dbReference type="Proteomes" id="UP001222087">
    <property type="component" value="Chromosome"/>
</dbReference>
<evidence type="ECO:0000259" key="1">
    <source>
        <dbReference type="PROSITE" id="PS51459"/>
    </source>
</evidence>
<dbReference type="InterPro" id="IPR003812">
    <property type="entry name" value="Fido"/>
</dbReference>